<dbReference type="SFLD" id="SFLDS00005">
    <property type="entry name" value="Isoprenoid_Synthase_Type_I"/>
    <property type="match status" value="1"/>
</dbReference>
<dbReference type="SUPFAM" id="SSF48576">
    <property type="entry name" value="Terpenoid synthases"/>
    <property type="match status" value="1"/>
</dbReference>
<dbReference type="STRING" id="4533.J3LVN5"/>
<sequence>MATYKQKGVSDKLFRKNPVKLDETEANMGRYCNRWILGDLIHDNHMENIAALKKMLSEENSRTQAMITVDSLKRLSIDHYFSEQINTHLESFYRSHKAFLETDFGVFDAALSFTSLREGRYDVSSDMFRKFIDKDGEFDKAISRDIKGLLKLHDASHLNMGEEVLHKAHGFTSKQLWSSLNYFEPSMSNFIREDLVHPYHLSLPKYRVKHNLKYFQGMLGRNHAMEELALAEYHHNRSQHQIELMQFTRWWRDLGLAQELPFARDQVQKWYMWAMSIIQPGVGSSKYRLEITKVISFIYVVDDIFDLVGSPDELSVFTDVVKRWDIDEDTNSLPSYMRTCYQALYNVTTDMAELVEKEHGYNPIQHFRKAWEKLFEAFFVETRWFANNQTPTTSDYLKNGVISTGVHVVLVHAFFLLGQGVTRDAVDLLEHNPPIITSCAKILRLSDDLGCAKDEEQHGYDGSYQDCYMNENPSCSSHDAKKHIMYMISKTWEELNTECFCTKSFSPVFQEVSLNLARMVRVMYTYNEKQKLPILEEYVNSLL</sequence>
<dbReference type="SFLD" id="SFLDG01019">
    <property type="entry name" value="Terpene_Cyclase_Like_1_C_Termi"/>
    <property type="match status" value="1"/>
</dbReference>
<dbReference type="InterPro" id="IPR036965">
    <property type="entry name" value="Terpene_synth_N_sf"/>
</dbReference>
<evidence type="ECO:0000256" key="4">
    <source>
        <dbReference type="ARBA" id="ARBA00023239"/>
    </source>
</evidence>
<dbReference type="AlphaFoldDB" id="J3LVN5"/>
<accession>J3LVN5</accession>
<evidence type="ECO:0008006" key="9">
    <source>
        <dbReference type="Google" id="ProtNLM"/>
    </source>
</evidence>
<dbReference type="InterPro" id="IPR001906">
    <property type="entry name" value="Terpene_synth_N"/>
</dbReference>
<dbReference type="eggNOG" id="ENOG502QTGK">
    <property type="taxonomic scope" value="Eukaryota"/>
</dbReference>
<evidence type="ECO:0000256" key="2">
    <source>
        <dbReference type="ARBA" id="ARBA00022723"/>
    </source>
</evidence>
<dbReference type="Proteomes" id="UP000006038">
    <property type="component" value="Chromosome 4"/>
</dbReference>
<dbReference type="Pfam" id="PF01397">
    <property type="entry name" value="Terpene_synth"/>
    <property type="match status" value="1"/>
</dbReference>
<dbReference type="SUPFAM" id="SSF48239">
    <property type="entry name" value="Terpenoid cyclases/Protein prenyltransferases"/>
    <property type="match status" value="1"/>
</dbReference>
<evidence type="ECO:0000256" key="3">
    <source>
        <dbReference type="ARBA" id="ARBA00022842"/>
    </source>
</evidence>
<dbReference type="EnsemblPlants" id="OB04G12100.1">
    <property type="protein sequence ID" value="OB04G12100.1"/>
    <property type="gene ID" value="OB04G12100"/>
</dbReference>
<comment type="cofactor">
    <cofactor evidence="1">
        <name>Mg(2+)</name>
        <dbReference type="ChEBI" id="CHEBI:18420"/>
    </cofactor>
</comment>
<feature type="domain" description="Terpene synthase metal-binding" evidence="6">
    <location>
        <begin position="252"/>
        <end position="494"/>
    </location>
</feature>
<reference evidence="7" key="1">
    <citation type="journal article" date="2013" name="Nat. Commun.">
        <title>Whole-genome sequencing of Oryza brachyantha reveals mechanisms underlying Oryza genome evolution.</title>
        <authorList>
            <person name="Chen J."/>
            <person name="Huang Q."/>
            <person name="Gao D."/>
            <person name="Wang J."/>
            <person name="Lang Y."/>
            <person name="Liu T."/>
            <person name="Li B."/>
            <person name="Bai Z."/>
            <person name="Luis Goicoechea J."/>
            <person name="Liang C."/>
            <person name="Chen C."/>
            <person name="Zhang W."/>
            <person name="Sun S."/>
            <person name="Liao Y."/>
            <person name="Zhang X."/>
            <person name="Yang L."/>
            <person name="Song C."/>
            <person name="Wang M."/>
            <person name="Shi J."/>
            <person name="Liu G."/>
            <person name="Liu J."/>
            <person name="Zhou H."/>
            <person name="Zhou W."/>
            <person name="Yu Q."/>
            <person name="An N."/>
            <person name="Chen Y."/>
            <person name="Cai Q."/>
            <person name="Wang B."/>
            <person name="Liu B."/>
            <person name="Min J."/>
            <person name="Huang Y."/>
            <person name="Wu H."/>
            <person name="Li Z."/>
            <person name="Zhang Y."/>
            <person name="Yin Y."/>
            <person name="Song W."/>
            <person name="Jiang J."/>
            <person name="Jackson S.A."/>
            <person name="Wing R.A."/>
            <person name="Wang J."/>
            <person name="Chen M."/>
        </authorList>
    </citation>
    <scope>NUCLEOTIDE SEQUENCE [LARGE SCALE GENOMIC DNA]</scope>
    <source>
        <strain evidence="7">cv. IRGC 101232</strain>
    </source>
</reference>
<keyword evidence="3" id="KW-0460">Magnesium</keyword>
<protein>
    <recommendedName>
        <fullName evidence="9">Terpene synthase metal-binding domain-containing protein</fullName>
    </recommendedName>
</protein>
<keyword evidence="2" id="KW-0479">Metal-binding</keyword>
<organism evidence="7">
    <name type="scientific">Oryza brachyantha</name>
    <name type="common">malo sina</name>
    <dbReference type="NCBI Taxonomy" id="4533"/>
    <lineage>
        <taxon>Eukaryota</taxon>
        <taxon>Viridiplantae</taxon>
        <taxon>Streptophyta</taxon>
        <taxon>Embryophyta</taxon>
        <taxon>Tracheophyta</taxon>
        <taxon>Spermatophyta</taxon>
        <taxon>Magnoliopsida</taxon>
        <taxon>Liliopsida</taxon>
        <taxon>Poales</taxon>
        <taxon>Poaceae</taxon>
        <taxon>BOP clade</taxon>
        <taxon>Oryzoideae</taxon>
        <taxon>Oryzeae</taxon>
        <taxon>Oryzinae</taxon>
        <taxon>Oryza</taxon>
    </lineage>
</organism>
<dbReference type="Gene3D" id="1.10.600.10">
    <property type="entry name" value="Farnesyl Diphosphate Synthase"/>
    <property type="match status" value="1"/>
</dbReference>
<dbReference type="InterPro" id="IPR034741">
    <property type="entry name" value="Terpene_cyclase-like_1_C"/>
</dbReference>
<dbReference type="GO" id="GO:0010333">
    <property type="term" value="F:terpene synthase activity"/>
    <property type="evidence" value="ECO:0007669"/>
    <property type="project" value="InterPro"/>
</dbReference>
<keyword evidence="8" id="KW-1185">Reference proteome</keyword>
<dbReference type="InterPro" id="IPR008949">
    <property type="entry name" value="Isoprenoid_synthase_dom_sf"/>
</dbReference>
<dbReference type="GO" id="GO:0000287">
    <property type="term" value="F:magnesium ion binding"/>
    <property type="evidence" value="ECO:0007669"/>
    <property type="project" value="InterPro"/>
</dbReference>
<dbReference type="Gramene" id="OB04G12100.1">
    <property type="protein sequence ID" value="OB04G12100.1"/>
    <property type="gene ID" value="OB04G12100"/>
</dbReference>
<dbReference type="InterPro" id="IPR008930">
    <property type="entry name" value="Terpenoid_cyclase/PrenylTrfase"/>
</dbReference>
<evidence type="ECO:0000256" key="1">
    <source>
        <dbReference type="ARBA" id="ARBA00001946"/>
    </source>
</evidence>
<dbReference type="Gene3D" id="1.50.10.130">
    <property type="entry name" value="Terpene synthase, N-terminal domain"/>
    <property type="match status" value="1"/>
</dbReference>
<dbReference type="GO" id="GO:0016114">
    <property type="term" value="P:terpenoid biosynthetic process"/>
    <property type="evidence" value="ECO:0007669"/>
    <property type="project" value="InterPro"/>
</dbReference>
<evidence type="ECO:0000313" key="8">
    <source>
        <dbReference type="Proteomes" id="UP000006038"/>
    </source>
</evidence>
<dbReference type="PANTHER" id="PTHR31225:SF0">
    <property type="entry name" value="S-(+)-LINALOOL SYNTHASE, CHLOROPLASTIC"/>
    <property type="match status" value="1"/>
</dbReference>
<name>J3LVN5_ORYBR</name>
<proteinExistence type="predicted"/>
<evidence type="ECO:0000313" key="7">
    <source>
        <dbReference type="EnsemblPlants" id="OB04G12100.1"/>
    </source>
</evidence>
<dbReference type="HOGENOM" id="CLU_003125_7_1_1"/>
<evidence type="ECO:0000259" key="5">
    <source>
        <dbReference type="Pfam" id="PF01397"/>
    </source>
</evidence>
<dbReference type="PANTHER" id="PTHR31225">
    <property type="entry name" value="OS04G0344100 PROTEIN-RELATED"/>
    <property type="match status" value="1"/>
</dbReference>
<keyword evidence="4" id="KW-0456">Lyase</keyword>
<dbReference type="InterPro" id="IPR050148">
    <property type="entry name" value="Terpene_synthase-like"/>
</dbReference>
<dbReference type="InterPro" id="IPR005630">
    <property type="entry name" value="Terpene_synthase_metal-bd"/>
</dbReference>
<reference evidence="7" key="2">
    <citation type="submission" date="2013-04" db="UniProtKB">
        <authorList>
            <consortium name="EnsemblPlants"/>
        </authorList>
    </citation>
    <scope>IDENTIFICATION</scope>
</reference>
<evidence type="ECO:0000259" key="6">
    <source>
        <dbReference type="Pfam" id="PF03936"/>
    </source>
</evidence>
<dbReference type="Pfam" id="PF03936">
    <property type="entry name" value="Terpene_synth_C"/>
    <property type="match status" value="1"/>
</dbReference>
<feature type="domain" description="Terpene synthase N-terminal" evidence="5">
    <location>
        <begin position="47"/>
        <end position="181"/>
    </location>
</feature>